<dbReference type="InterPro" id="IPR027844">
    <property type="entry name" value="INTS15"/>
</dbReference>
<comment type="caution">
    <text evidence="1">The sequence shown here is derived from an EMBL/GenBank/DDBJ whole genome shotgun (WGS) entry which is preliminary data.</text>
</comment>
<sequence>MNPRELLLLKLRRSELEFTVRVREALVNVEDALRIKDINFARLLINEFVFDCRLTSTQELQLVVILLTDFFMHDDQTRLSLFFNIFEIGKNSRRSVLLKLIISALGIQSKSALNLSGTYLLDASTKEIRISTDLGRSLIQEIIYFSCNSLDKLKALPSISPMFTNALCLVAAETFKDDLPSPVIGELLITFMSYNPSPPIIFTFTIPAHIEVGSFILGALFKYTILSELYEEKPSYSKLHLKILECLSNIEITSPSKPIIYTKYLESIADHILRATKVINDPERIQKSIEKFSQLIQISKSYLYGNIPQLFEKLRTLPRNALMDLVLTK</sequence>
<keyword evidence="2" id="KW-1185">Reference proteome</keyword>
<dbReference type="PANTHER" id="PTHR14540:SF2">
    <property type="entry name" value="INTEGRATOR COMPLEX SUBUNIT 15"/>
    <property type="match status" value="1"/>
</dbReference>
<dbReference type="PANTHER" id="PTHR14540">
    <property type="entry name" value="INTEGRATOR COMPLEX SUBUNIT 15"/>
    <property type="match status" value="1"/>
</dbReference>
<evidence type="ECO:0000313" key="2">
    <source>
        <dbReference type="Proteomes" id="UP001107558"/>
    </source>
</evidence>
<dbReference type="OrthoDB" id="5861309at2759"/>
<proteinExistence type="predicted"/>
<dbReference type="EMBL" id="JADBJN010000002">
    <property type="protein sequence ID" value="KAG5675519.1"/>
    <property type="molecule type" value="Genomic_DNA"/>
</dbReference>
<organism evidence="1 2">
    <name type="scientific">Polypedilum vanderplanki</name>
    <name type="common">Sleeping chironomid midge</name>
    <dbReference type="NCBI Taxonomy" id="319348"/>
    <lineage>
        <taxon>Eukaryota</taxon>
        <taxon>Metazoa</taxon>
        <taxon>Ecdysozoa</taxon>
        <taxon>Arthropoda</taxon>
        <taxon>Hexapoda</taxon>
        <taxon>Insecta</taxon>
        <taxon>Pterygota</taxon>
        <taxon>Neoptera</taxon>
        <taxon>Endopterygota</taxon>
        <taxon>Diptera</taxon>
        <taxon>Nematocera</taxon>
        <taxon>Chironomoidea</taxon>
        <taxon>Chironomidae</taxon>
        <taxon>Chironominae</taxon>
        <taxon>Polypedilum</taxon>
        <taxon>Polypedilum</taxon>
    </lineage>
</organism>
<evidence type="ECO:0000313" key="1">
    <source>
        <dbReference type="EMBL" id="KAG5675519.1"/>
    </source>
</evidence>
<protein>
    <submittedName>
        <fullName evidence="1">Uncharacterized protein</fullName>
    </submittedName>
</protein>
<dbReference type="Proteomes" id="UP001107558">
    <property type="component" value="Chromosome 2"/>
</dbReference>
<accession>A0A9J6C0D5</accession>
<name>A0A9J6C0D5_POLVA</name>
<dbReference type="AlphaFoldDB" id="A0A9J6C0D5"/>
<dbReference type="Pfam" id="PF14964">
    <property type="entry name" value="INTS15"/>
    <property type="match status" value="1"/>
</dbReference>
<gene>
    <name evidence="1" type="ORF">PVAND_005415</name>
</gene>
<reference evidence="1" key="1">
    <citation type="submission" date="2021-03" db="EMBL/GenBank/DDBJ databases">
        <title>Chromosome level genome of the anhydrobiotic midge Polypedilum vanderplanki.</title>
        <authorList>
            <person name="Yoshida Y."/>
            <person name="Kikawada T."/>
            <person name="Gusev O."/>
        </authorList>
    </citation>
    <scope>NUCLEOTIDE SEQUENCE</scope>
    <source>
        <strain evidence="1">NIAS01</strain>
        <tissue evidence="1">Whole body or cell culture</tissue>
    </source>
</reference>